<evidence type="ECO:0000259" key="1">
    <source>
        <dbReference type="Pfam" id="PF20236"/>
    </source>
</evidence>
<sequence>MNLYQTGAGLLDNSYANEAGQVIYKVSTPNKYTDRVTTISHIIPSDQEPPREEHTAGSEAVDFKDRFVALGSIEWHGLGKSVMRFKGREIKPSDFMKKRGGWGWYGKHRVFEGPDGKEYKWKMTSTSKLFRNDGSDTPIAKWHIRKRGLFNPGKAMPAYLEIFPEGEHMVDLIFFTFIYVEKKRKDNERAAASAAA</sequence>
<reference evidence="2" key="1">
    <citation type="submission" date="2023-06" db="EMBL/GenBank/DDBJ databases">
        <authorList>
            <consortium name="Lawrence Berkeley National Laboratory"/>
            <person name="Ahrendt S."/>
            <person name="Sahu N."/>
            <person name="Indic B."/>
            <person name="Wong-Bajracharya J."/>
            <person name="Merenyi Z."/>
            <person name="Ke H.-M."/>
            <person name="Monk M."/>
            <person name="Kocsube S."/>
            <person name="Drula E."/>
            <person name="Lipzen A."/>
            <person name="Balint B."/>
            <person name="Henrissat B."/>
            <person name="Andreopoulos B."/>
            <person name="Martin F.M."/>
            <person name="Harder C.B."/>
            <person name="Rigling D."/>
            <person name="Ford K.L."/>
            <person name="Foster G.D."/>
            <person name="Pangilinan J."/>
            <person name="Papanicolaou A."/>
            <person name="Barry K."/>
            <person name="LaButti K."/>
            <person name="Viragh M."/>
            <person name="Koriabine M."/>
            <person name="Yan M."/>
            <person name="Riley R."/>
            <person name="Champramary S."/>
            <person name="Plett K.L."/>
            <person name="Tsai I.J."/>
            <person name="Slot J."/>
            <person name="Sipos G."/>
            <person name="Plett J."/>
            <person name="Nagy L.G."/>
            <person name="Grigoriev I.V."/>
        </authorList>
    </citation>
    <scope>NUCLEOTIDE SEQUENCE</scope>
    <source>
        <strain evidence="2">HWK02</strain>
    </source>
</reference>
<dbReference type="Proteomes" id="UP001175228">
    <property type="component" value="Unassembled WGS sequence"/>
</dbReference>
<feature type="domain" description="DUF6593" evidence="1">
    <location>
        <begin position="15"/>
        <end position="186"/>
    </location>
</feature>
<accession>A0AA39UHS7</accession>
<comment type="caution">
    <text evidence="2">The sequence shown here is derived from an EMBL/GenBank/DDBJ whole genome shotgun (WGS) entry which is preliminary data.</text>
</comment>
<dbReference type="EMBL" id="JAUEPU010000042">
    <property type="protein sequence ID" value="KAK0488053.1"/>
    <property type="molecule type" value="Genomic_DNA"/>
</dbReference>
<proteinExistence type="predicted"/>
<dbReference type="AlphaFoldDB" id="A0AA39UHS7"/>
<protein>
    <recommendedName>
        <fullName evidence="1">DUF6593 domain-containing protein</fullName>
    </recommendedName>
</protein>
<dbReference type="Pfam" id="PF20236">
    <property type="entry name" value="DUF6593"/>
    <property type="match status" value="1"/>
</dbReference>
<name>A0AA39UHS7_9AGAR</name>
<keyword evidence="3" id="KW-1185">Reference proteome</keyword>
<gene>
    <name evidence="2" type="ORF">EDD18DRAFT_1335327</name>
</gene>
<evidence type="ECO:0000313" key="3">
    <source>
        <dbReference type="Proteomes" id="UP001175228"/>
    </source>
</evidence>
<dbReference type="InterPro" id="IPR046528">
    <property type="entry name" value="DUF6593"/>
</dbReference>
<evidence type="ECO:0000313" key="2">
    <source>
        <dbReference type="EMBL" id="KAK0488053.1"/>
    </source>
</evidence>
<organism evidence="2 3">
    <name type="scientific">Armillaria luteobubalina</name>
    <dbReference type="NCBI Taxonomy" id="153913"/>
    <lineage>
        <taxon>Eukaryota</taxon>
        <taxon>Fungi</taxon>
        <taxon>Dikarya</taxon>
        <taxon>Basidiomycota</taxon>
        <taxon>Agaricomycotina</taxon>
        <taxon>Agaricomycetes</taxon>
        <taxon>Agaricomycetidae</taxon>
        <taxon>Agaricales</taxon>
        <taxon>Marasmiineae</taxon>
        <taxon>Physalacriaceae</taxon>
        <taxon>Armillaria</taxon>
    </lineage>
</organism>